<sequence>MKKSRFNEEQIIAILREQEAGAKTADVCRKHGINTAAFYQWKAKYGGLEVSEARRLKALTDENAKLKKLLAEAMLDNAMLKDLKFKKMVTPAVKRQAVAHLCASYEVSQRRACSVIGADRTSMRYRSRRPDDAALRARLRELAAQRRRFGYRRLQILLRREGTRVNHKKLRRLYREERLQVRRRGGREKAMGTRAPLVLPQGANQRWSLDFLSDQLTNGRRFRVLAVVDDFTRECLTLVADTSLSGRRVARELDAIVAKRGKPCTIVSDNGTELTSTTILSWSQAMQVEWHYIAPGKPTQNAFIESFNGRLRDEFLNDTLFGSLDHAREALALWMDDYNTVRPHSAIGNVPPALYAKLSDPWKQRDGSLELSWGSAPRPVASPSQHGSNDERILLVGGG</sequence>
<dbReference type="SUPFAM" id="SSF46689">
    <property type="entry name" value="Homeodomain-like"/>
    <property type="match status" value="1"/>
</dbReference>
<dbReference type="Gene3D" id="3.30.420.10">
    <property type="entry name" value="Ribonuclease H-like superfamily/Ribonuclease H"/>
    <property type="match status" value="1"/>
</dbReference>
<dbReference type="InterPro" id="IPR036397">
    <property type="entry name" value="RNaseH_sf"/>
</dbReference>
<accession>A0A327KUS2</accession>
<dbReference type="GO" id="GO:0003677">
    <property type="term" value="F:DNA binding"/>
    <property type="evidence" value="ECO:0007669"/>
    <property type="project" value="InterPro"/>
</dbReference>
<reference evidence="3 4" key="1">
    <citation type="submission" date="2017-07" db="EMBL/GenBank/DDBJ databases">
        <title>Draft Genome Sequences of Select Purple Nonsulfur Bacteria.</title>
        <authorList>
            <person name="Lasarre B."/>
            <person name="Mckinlay J.B."/>
        </authorList>
    </citation>
    <scope>NUCLEOTIDE SEQUENCE [LARGE SCALE GENOMIC DNA]</scope>
    <source>
        <strain evidence="3 4">DSM 11907</strain>
    </source>
</reference>
<feature type="domain" description="Integrase catalytic" evidence="2">
    <location>
        <begin position="196"/>
        <end position="359"/>
    </location>
</feature>
<dbReference type="Pfam" id="PF13276">
    <property type="entry name" value="HTH_21"/>
    <property type="match status" value="1"/>
</dbReference>
<dbReference type="InterPro" id="IPR025948">
    <property type="entry name" value="HTH-like_dom"/>
</dbReference>
<dbReference type="Pfam" id="PF01527">
    <property type="entry name" value="HTH_Tnp_1"/>
    <property type="match status" value="1"/>
</dbReference>
<dbReference type="InterPro" id="IPR002514">
    <property type="entry name" value="Transposase_8"/>
</dbReference>
<dbReference type="InterPro" id="IPR001584">
    <property type="entry name" value="Integrase_cat-core"/>
</dbReference>
<gene>
    <name evidence="3" type="ORF">CH338_03745</name>
</gene>
<dbReference type="SUPFAM" id="SSF53098">
    <property type="entry name" value="Ribonuclease H-like"/>
    <property type="match status" value="1"/>
</dbReference>
<evidence type="ECO:0000313" key="4">
    <source>
        <dbReference type="Proteomes" id="UP000248863"/>
    </source>
</evidence>
<dbReference type="OrthoDB" id="9803878at2"/>
<dbReference type="Pfam" id="PF13683">
    <property type="entry name" value="rve_3"/>
    <property type="match status" value="1"/>
</dbReference>
<dbReference type="PANTHER" id="PTHR47515">
    <property type="entry name" value="LOW CALCIUM RESPONSE LOCUS PROTEIN T"/>
    <property type="match status" value="1"/>
</dbReference>
<keyword evidence="4" id="KW-1185">Reference proteome</keyword>
<name>A0A327KUS2_9BRAD</name>
<dbReference type="InterPro" id="IPR012337">
    <property type="entry name" value="RNaseH-like_sf"/>
</dbReference>
<evidence type="ECO:0000259" key="2">
    <source>
        <dbReference type="PROSITE" id="PS50994"/>
    </source>
</evidence>
<dbReference type="AlphaFoldDB" id="A0A327KUS2"/>
<evidence type="ECO:0000313" key="3">
    <source>
        <dbReference type="EMBL" id="RAI41215.1"/>
    </source>
</evidence>
<dbReference type="GO" id="GO:0004803">
    <property type="term" value="F:transposase activity"/>
    <property type="evidence" value="ECO:0007669"/>
    <property type="project" value="InterPro"/>
</dbReference>
<comment type="caution">
    <text evidence="3">The sequence shown here is derived from an EMBL/GenBank/DDBJ whole genome shotgun (WGS) entry which is preliminary data.</text>
</comment>
<protein>
    <submittedName>
        <fullName evidence="3">IS3 family transposase</fullName>
    </submittedName>
</protein>
<organism evidence="3 4">
    <name type="scientific">Rhodoplanes elegans</name>
    <dbReference type="NCBI Taxonomy" id="29408"/>
    <lineage>
        <taxon>Bacteria</taxon>
        <taxon>Pseudomonadati</taxon>
        <taxon>Pseudomonadota</taxon>
        <taxon>Alphaproteobacteria</taxon>
        <taxon>Hyphomicrobiales</taxon>
        <taxon>Nitrobacteraceae</taxon>
        <taxon>Rhodoplanes</taxon>
    </lineage>
</organism>
<feature type="region of interest" description="Disordered" evidence="1">
    <location>
        <begin position="373"/>
        <end position="399"/>
    </location>
</feature>
<dbReference type="EMBL" id="NPEU01000022">
    <property type="protein sequence ID" value="RAI41215.1"/>
    <property type="molecule type" value="Genomic_DNA"/>
</dbReference>
<dbReference type="GO" id="GO:0015074">
    <property type="term" value="P:DNA integration"/>
    <property type="evidence" value="ECO:0007669"/>
    <property type="project" value="InterPro"/>
</dbReference>
<dbReference type="PROSITE" id="PS50994">
    <property type="entry name" value="INTEGRASE"/>
    <property type="match status" value="1"/>
</dbReference>
<dbReference type="Proteomes" id="UP000248863">
    <property type="component" value="Unassembled WGS sequence"/>
</dbReference>
<dbReference type="InterPro" id="IPR009057">
    <property type="entry name" value="Homeodomain-like_sf"/>
</dbReference>
<dbReference type="GO" id="GO:0006313">
    <property type="term" value="P:DNA transposition"/>
    <property type="evidence" value="ECO:0007669"/>
    <property type="project" value="InterPro"/>
</dbReference>
<evidence type="ECO:0000256" key="1">
    <source>
        <dbReference type="SAM" id="MobiDB-lite"/>
    </source>
</evidence>
<dbReference type="PANTHER" id="PTHR47515:SF1">
    <property type="entry name" value="BLR2054 PROTEIN"/>
    <property type="match status" value="1"/>
</dbReference>
<dbReference type="NCBIfam" id="NF033516">
    <property type="entry name" value="transpos_IS3"/>
    <property type="match status" value="1"/>
</dbReference>
<dbReference type="InterPro" id="IPR048020">
    <property type="entry name" value="Transpos_IS3"/>
</dbReference>
<proteinExistence type="predicted"/>